<gene>
    <name evidence="1" type="ORF">GQ602_004527</name>
</gene>
<dbReference type="Proteomes" id="UP000562929">
    <property type="component" value="Unassembled WGS sequence"/>
</dbReference>
<sequence>MPAFSHHNSASLETIMRISSVCVAAVTAPQYEGPGGTHGLLEQRPTSPRLQTRIQADVGMAANPAIERRTATANPDEACAEIKAAISGIERYLAPVFTDVDSPGNMY</sequence>
<evidence type="ECO:0000313" key="2">
    <source>
        <dbReference type="Proteomes" id="UP000562929"/>
    </source>
</evidence>
<evidence type="ECO:0000313" key="1">
    <source>
        <dbReference type="EMBL" id="KAF4587834.1"/>
    </source>
</evidence>
<reference evidence="1 2" key="1">
    <citation type="journal article" date="2020" name="G3 (Bethesda)">
        <title>Genetic Underpinnings of Host Manipulation by Ophiocordyceps as Revealed by Comparative Transcriptomics.</title>
        <authorList>
            <person name="Will I."/>
            <person name="Das B."/>
            <person name="Trinh T."/>
            <person name="Brachmann A."/>
            <person name="Ohm R.A."/>
            <person name="de Bekker C."/>
        </authorList>
    </citation>
    <scope>NUCLEOTIDE SEQUENCE [LARGE SCALE GENOMIC DNA]</scope>
    <source>
        <strain evidence="1 2">EC05</strain>
    </source>
</reference>
<keyword evidence="2" id="KW-1185">Reference proteome</keyword>
<comment type="caution">
    <text evidence="1">The sequence shown here is derived from an EMBL/GenBank/DDBJ whole genome shotgun (WGS) entry which is preliminary data.</text>
</comment>
<dbReference type="EMBL" id="JAACLJ010000004">
    <property type="protein sequence ID" value="KAF4587834.1"/>
    <property type="molecule type" value="Genomic_DNA"/>
</dbReference>
<protein>
    <submittedName>
        <fullName evidence="1">Uncharacterized protein</fullName>
    </submittedName>
</protein>
<name>A0A8H4Q6W6_9HYPO</name>
<organism evidence="1 2">
    <name type="scientific">Ophiocordyceps camponoti-floridani</name>
    <dbReference type="NCBI Taxonomy" id="2030778"/>
    <lineage>
        <taxon>Eukaryota</taxon>
        <taxon>Fungi</taxon>
        <taxon>Dikarya</taxon>
        <taxon>Ascomycota</taxon>
        <taxon>Pezizomycotina</taxon>
        <taxon>Sordariomycetes</taxon>
        <taxon>Hypocreomycetidae</taxon>
        <taxon>Hypocreales</taxon>
        <taxon>Ophiocordycipitaceae</taxon>
        <taxon>Ophiocordyceps</taxon>
    </lineage>
</organism>
<dbReference type="AlphaFoldDB" id="A0A8H4Q6W6"/>
<accession>A0A8H4Q6W6</accession>
<proteinExistence type="predicted"/>